<evidence type="ECO:0000313" key="1">
    <source>
        <dbReference type="EMBL" id="RKU47826.1"/>
    </source>
</evidence>
<dbReference type="Proteomes" id="UP000275385">
    <property type="component" value="Unassembled WGS sequence"/>
</dbReference>
<accession>A0A420YJ77</accession>
<sequence>MPPPAPNPPPSFYNLAELRVKKEEMKAKVLANASQHMDDEWATLLLAFHDELDDTVAAFSPSARFYSRDWLAAHPPNFGLSEQAKQAVLQAMGPVSDDIPEARAENVGYVPRMVVEARFMEIETEYMKGVDRAMAGMKVQTRERFEEWLGRMVKDAQNF</sequence>
<evidence type="ECO:0000313" key="2">
    <source>
        <dbReference type="Proteomes" id="UP000275385"/>
    </source>
</evidence>
<gene>
    <name evidence="1" type="ORF">DL546_007880</name>
</gene>
<organism evidence="1 2">
    <name type="scientific">Coniochaeta pulveracea</name>
    <dbReference type="NCBI Taxonomy" id="177199"/>
    <lineage>
        <taxon>Eukaryota</taxon>
        <taxon>Fungi</taxon>
        <taxon>Dikarya</taxon>
        <taxon>Ascomycota</taxon>
        <taxon>Pezizomycotina</taxon>
        <taxon>Sordariomycetes</taxon>
        <taxon>Sordariomycetidae</taxon>
        <taxon>Coniochaetales</taxon>
        <taxon>Coniochaetaceae</taxon>
        <taxon>Coniochaeta</taxon>
    </lineage>
</organism>
<proteinExistence type="predicted"/>
<comment type="caution">
    <text evidence="1">The sequence shown here is derived from an EMBL/GenBank/DDBJ whole genome shotgun (WGS) entry which is preliminary data.</text>
</comment>
<name>A0A420YJ77_9PEZI</name>
<dbReference type="AlphaFoldDB" id="A0A420YJ77"/>
<reference evidence="1 2" key="1">
    <citation type="submission" date="2018-08" db="EMBL/GenBank/DDBJ databases">
        <title>Draft genome of the lignicolous fungus Coniochaeta pulveracea.</title>
        <authorList>
            <person name="Borstlap C.J."/>
            <person name="De Witt R.N."/>
            <person name="Botha A."/>
            <person name="Volschenk H."/>
        </authorList>
    </citation>
    <scope>NUCLEOTIDE SEQUENCE [LARGE SCALE GENOMIC DNA]</scope>
    <source>
        <strain evidence="1 2">CAB683</strain>
    </source>
</reference>
<protein>
    <submittedName>
        <fullName evidence="1">Uncharacterized protein</fullName>
    </submittedName>
</protein>
<keyword evidence="2" id="KW-1185">Reference proteome</keyword>
<dbReference type="EMBL" id="QVQW01000007">
    <property type="protein sequence ID" value="RKU47826.1"/>
    <property type="molecule type" value="Genomic_DNA"/>
</dbReference>